<gene>
    <name evidence="4" type="ORF">SAMN05421541_106139</name>
</gene>
<dbReference type="EMBL" id="FONV01000006">
    <property type="protein sequence ID" value="SFF11426.1"/>
    <property type="molecule type" value="Genomic_DNA"/>
</dbReference>
<evidence type="ECO:0000313" key="4">
    <source>
        <dbReference type="EMBL" id="SFF11426.1"/>
    </source>
</evidence>
<dbReference type="SUPFAM" id="SSF55729">
    <property type="entry name" value="Acyl-CoA N-acyltransferases (Nat)"/>
    <property type="match status" value="2"/>
</dbReference>
<evidence type="ECO:0000313" key="5">
    <source>
        <dbReference type="Proteomes" id="UP000199645"/>
    </source>
</evidence>
<organism evidence="4 5">
    <name type="scientific">Actinoplanes philippinensis</name>
    <dbReference type="NCBI Taxonomy" id="35752"/>
    <lineage>
        <taxon>Bacteria</taxon>
        <taxon>Bacillati</taxon>
        <taxon>Actinomycetota</taxon>
        <taxon>Actinomycetes</taxon>
        <taxon>Micromonosporales</taxon>
        <taxon>Micromonosporaceae</taxon>
        <taxon>Actinoplanes</taxon>
    </lineage>
</organism>
<dbReference type="GO" id="GO:0016747">
    <property type="term" value="F:acyltransferase activity, transferring groups other than amino-acyl groups"/>
    <property type="evidence" value="ECO:0007669"/>
    <property type="project" value="InterPro"/>
</dbReference>
<dbReference type="STRING" id="35752.SAMN05421541_106139"/>
<keyword evidence="5" id="KW-1185">Reference proteome</keyword>
<name>A0A1I2G3T8_9ACTN</name>
<protein>
    <submittedName>
        <fullName evidence="4">Acetyltransferase (GNAT) family protein</fullName>
    </submittedName>
</protein>
<dbReference type="PROSITE" id="PS51186">
    <property type="entry name" value="GNAT"/>
    <property type="match status" value="2"/>
</dbReference>
<proteinExistence type="predicted"/>
<evidence type="ECO:0000259" key="3">
    <source>
        <dbReference type="PROSITE" id="PS51186"/>
    </source>
</evidence>
<sequence>MSFRFQLFDPAGATSSEIAAHVNLARACAAADRPSEPAPTYDSVVVSLSTGMSGRGRPNVWTAHRGEHLVGKGIVSLPADENTDLSLIDVQVHPEHRRRGIGTGLLQRMMPTITTPGRVTVASWTTIEDTPAAHWARHLGFRVTKRVVVQALDLETVDRGLWELPAPAGYRLAHWRDSAPEHLVESFAAARNAINDTPIGDLTLQIPQWTVDRVRREEAVLRDRNVEQHVVVAVHEQSNRVAGLTALQFYSPDAPLGYQHDTAVLAGHRGLGLGAVVKAAMLRLISAERPATRRLVTSTDAEQAPARRMNQRVGFEPVRTAIVVETPATDLAARVRAAQPL</sequence>
<dbReference type="InterPro" id="IPR016181">
    <property type="entry name" value="Acyl_CoA_acyltransferase"/>
</dbReference>
<dbReference type="AlphaFoldDB" id="A0A1I2G3T8"/>
<dbReference type="Proteomes" id="UP000199645">
    <property type="component" value="Unassembled WGS sequence"/>
</dbReference>
<feature type="domain" description="N-acetyltransferase" evidence="3">
    <location>
        <begin position="3"/>
        <end position="167"/>
    </location>
</feature>
<dbReference type="Pfam" id="PF00583">
    <property type="entry name" value="Acetyltransf_1"/>
    <property type="match status" value="1"/>
</dbReference>
<keyword evidence="2" id="KW-0012">Acyltransferase</keyword>
<dbReference type="InterPro" id="IPR050832">
    <property type="entry name" value="Bact_Acetyltransf"/>
</dbReference>
<keyword evidence="1 4" id="KW-0808">Transferase</keyword>
<dbReference type="Pfam" id="PF13508">
    <property type="entry name" value="Acetyltransf_7"/>
    <property type="match status" value="1"/>
</dbReference>
<dbReference type="CDD" id="cd04301">
    <property type="entry name" value="NAT_SF"/>
    <property type="match status" value="1"/>
</dbReference>
<accession>A0A1I2G3T8</accession>
<reference evidence="4 5" key="1">
    <citation type="submission" date="2016-10" db="EMBL/GenBank/DDBJ databases">
        <authorList>
            <person name="de Groot N.N."/>
        </authorList>
    </citation>
    <scope>NUCLEOTIDE SEQUENCE [LARGE SCALE GENOMIC DNA]</scope>
    <source>
        <strain evidence="4 5">DSM 43019</strain>
    </source>
</reference>
<dbReference type="InterPro" id="IPR000182">
    <property type="entry name" value="GNAT_dom"/>
</dbReference>
<evidence type="ECO:0000256" key="1">
    <source>
        <dbReference type="ARBA" id="ARBA00022679"/>
    </source>
</evidence>
<dbReference type="PANTHER" id="PTHR43877">
    <property type="entry name" value="AMINOALKYLPHOSPHONATE N-ACETYLTRANSFERASE-RELATED-RELATED"/>
    <property type="match status" value="1"/>
</dbReference>
<dbReference type="Gene3D" id="3.40.630.30">
    <property type="match status" value="1"/>
</dbReference>
<evidence type="ECO:0000256" key="2">
    <source>
        <dbReference type="ARBA" id="ARBA00023315"/>
    </source>
</evidence>
<feature type="domain" description="N-acetyltransferase" evidence="3">
    <location>
        <begin position="181"/>
        <end position="341"/>
    </location>
</feature>